<organism evidence="7 8">
    <name type="scientific">Acidilutibacter cellobiosedens</name>
    <dbReference type="NCBI Taxonomy" id="2507161"/>
    <lineage>
        <taxon>Bacteria</taxon>
        <taxon>Bacillati</taxon>
        <taxon>Bacillota</taxon>
        <taxon>Tissierellia</taxon>
        <taxon>Tissierellales</taxon>
        <taxon>Acidilutibacteraceae</taxon>
        <taxon>Acidilutibacter</taxon>
    </lineage>
</organism>
<dbReference type="InterPro" id="IPR036962">
    <property type="entry name" value="Glyco_hydro_3_N_sf"/>
</dbReference>
<dbReference type="OrthoDB" id="9805821at2"/>
<name>A0A410QB45_9FIRM</name>
<evidence type="ECO:0000256" key="4">
    <source>
        <dbReference type="ARBA" id="ARBA00022801"/>
    </source>
</evidence>
<proteinExistence type="inferred from homology"/>
<reference evidence="8" key="1">
    <citation type="submission" date="2019-01" db="EMBL/GenBank/DDBJ databases">
        <title>Draft genomes of a novel of Sporanaerobacter strains.</title>
        <authorList>
            <person name="Ma S."/>
        </authorList>
    </citation>
    <scope>NUCLEOTIDE SEQUENCE [LARGE SCALE GENOMIC DNA]</scope>
    <source>
        <strain evidence="8">NJN-17</strain>
    </source>
</reference>
<evidence type="ECO:0000256" key="1">
    <source>
        <dbReference type="ARBA" id="ARBA00001231"/>
    </source>
</evidence>
<sequence>MMKKMIIVVLACLLIFLLGCKGKNIDIPDPNDEKNSEHVENPDEIAEKIKSMTIEEKIGQLVMIGIEGEKADENIKEMIESRHAGGIILFSGNIKSADQTLELLNNLKDLNRGNIPLFLGLDEEGGRVTRLSKEFVKIPSMEEVGNKNDKDYSFRIGEALGTRVKSLGFNIDFAPVMDINSNYKNPVIGDRSFGDNPKIVIEQGAQVMSGIKSTGVISVVKHFPGHGDTKVDSHKKLPVVDKTFEEIDNFELLPFKKSIEEGVDGIMIAHILFPKIDGENPASFSYTIINDILREKLNYRGVIITDDMTMGAVMNNYDIGEASVKSLKAGSDIILVCHGYENEHKVLDTIKEAVESGDIKEEDIDKKLYRILKLKEKYVNDERINEVNIEDINRKTRDILSYDR</sequence>
<dbReference type="GO" id="GO:0005975">
    <property type="term" value="P:carbohydrate metabolic process"/>
    <property type="evidence" value="ECO:0007669"/>
    <property type="project" value="InterPro"/>
</dbReference>
<evidence type="ECO:0000313" key="7">
    <source>
        <dbReference type="EMBL" id="QAT61223.1"/>
    </source>
</evidence>
<dbReference type="PROSITE" id="PS51257">
    <property type="entry name" value="PROKAR_LIPOPROTEIN"/>
    <property type="match status" value="1"/>
</dbReference>
<gene>
    <name evidence="7" type="primary">nagZ</name>
    <name evidence="7" type="ORF">EQM13_06295</name>
</gene>
<dbReference type="SUPFAM" id="SSF51445">
    <property type="entry name" value="(Trans)glycosidases"/>
    <property type="match status" value="1"/>
</dbReference>
<evidence type="ECO:0000256" key="3">
    <source>
        <dbReference type="ARBA" id="ARBA00012663"/>
    </source>
</evidence>
<dbReference type="InterPro" id="IPR019800">
    <property type="entry name" value="Glyco_hydro_3_AS"/>
</dbReference>
<keyword evidence="4 7" id="KW-0378">Hydrolase</keyword>
<dbReference type="Pfam" id="PF00933">
    <property type="entry name" value="Glyco_hydro_3"/>
    <property type="match status" value="1"/>
</dbReference>
<dbReference type="PROSITE" id="PS00775">
    <property type="entry name" value="GLYCOSYL_HYDROL_F3"/>
    <property type="match status" value="1"/>
</dbReference>
<dbReference type="NCBIfam" id="NF003740">
    <property type="entry name" value="PRK05337.1"/>
    <property type="match status" value="1"/>
</dbReference>
<accession>A0A410QB45</accession>
<protein>
    <recommendedName>
        <fullName evidence="3">beta-N-acetylhexosaminidase</fullName>
        <ecNumber evidence="3">3.2.1.52</ecNumber>
    </recommendedName>
</protein>
<dbReference type="GO" id="GO:0004563">
    <property type="term" value="F:beta-N-acetylhexosaminidase activity"/>
    <property type="evidence" value="ECO:0007669"/>
    <property type="project" value="UniProtKB-EC"/>
</dbReference>
<evidence type="ECO:0000256" key="5">
    <source>
        <dbReference type="ARBA" id="ARBA00023295"/>
    </source>
</evidence>
<dbReference type="EMBL" id="CP035282">
    <property type="protein sequence ID" value="QAT61223.1"/>
    <property type="molecule type" value="Genomic_DNA"/>
</dbReference>
<dbReference type="GO" id="GO:0009254">
    <property type="term" value="P:peptidoglycan turnover"/>
    <property type="evidence" value="ECO:0007669"/>
    <property type="project" value="TreeGrafter"/>
</dbReference>
<dbReference type="Proteomes" id="UP000287969">
    <property type="component" value="Chromosome"/>
</dbReference>
<evidence type="ECO:0000256" key="2">
    <source>
        <dbReference type="ARBA" id="ARBA00005336"/>
    </source>
</evidence>
<comment type="catalytic activity">
    <reaction evidence="1">
        <text>Hydrolysis of terminal non-reducing N-acetyl-D-hexosamine residues in N-acetyl-beta-D-hexosaminides.</text>
        <dbReference type="EC" id="3.2.1.52"/>
    </reaction>
</comment>
<dbReference type="InterPro" id="IPR001764">
    <property type="entry name" value="Glyco_hydro_3_N"/>
</dbReference>
<comment type="similarity">
    <text evidence="2">Belongs to the glycosyl hydrolase 3 family.</text>
</comment>
<dbReference type="PANTHER" id="PTHR30480:SF13">
    <property type="entry name" value="BETA-HEXOSAMINIDASE"/>
    <property type="match status" value="1"/>
</dbReference>
<dbReference type="InterPro" id="IPR017853">
    <property type="entry name" value="GH"/>
</dbReference>
<feature type="domain" description="Glycoside hydrolase family 3 N-terminal" evidence="6">
    <location>
        <begin position="53"/>
        <end position="374"/>
    </location>
</feature>
<keyword evidence="8" id="KW-1185">Reference proteome</keyword>
<dbReference type="KEGG" id="spoa:EQM13_06295"/>
<dbReference type="Gene3D" id="3.20.20.300">
    <property type="entry name" value="Glycoside hydrolase, family 3, N-terminal domain"/>
    <property type="match status" value="1"/>
</dbReference>
<dbReference type="EC" id="3.2.1.52" evidence="3"/>
<dbReference type="PANTHER" id="PTHR30480">
    <property type="entry name" value="BETA-HEXOSAMINIDASE-RELATED"/>
    <property type="match status" value="1"/>
</dbReference>
<evidence type="ECO:0000259" key="6">
    <source>
        <dbReference type="Pfam" id="PF00933"/>
    </source>
</evidence>
<dbReference type="AlphaFoldDB" id="A0A410QB45"/>
<keyword evidence="5 7" id="KW-0326">Glycosidase</keyword>
<dbReference type="InterPro" id="IPR050226">
    <property type="entry name" value="NagZ_Beta-hexosaminidase"/>
</dbReference>
<evidence type="ECO:0000313" key="8">
    <source>
        <dbReference type="Proteomes" id="UP000287969"/>
    </source>
</evidence>